<name>A0A6A6GTW2_VIRVR</name>
<organism evidence="2 3">
    <name type="scientific">Viridothelium virens</name>
    <name type="common">Speckled blister lichen</name>
    <name type="synonym">Trypethelium virens</name>
    <dbReference type="NCBI Taxonomy" id="1048519"/>
    <lineage>
        <taxon>Eukaryota</taxon>
        <taxon>Fungi</taxon>
        <taxon>Dikarya</taxon>
        <taxon>Ascomycota</taxon>
        <taxon>Pezizomycotina</taxon>
        <taxon>Dothideomycetes</taxon>
        <taxon>Dothideomycetes incertae sedis</taxon>
        <taxon>Trypetheliales</taxon>
        <taxon>Trypetheliaceae</taxon>
        <taxon>Viridothelium</taxon>
    </lineage>
</organism>
<reference evidence="2" key="1">
    <citation type="journal article" date="2020" name="Stud. Mycol.">
        <title>101 Dothideomycetes genomes: a test case for predicting lifestyles and emergence of pathogens.</title>
        <authorList>
            <person name="Haridas S."/>
            <person name="Albert R."/>
            <person name="Binder M."/>
            <person name="Bloem J."/>
            <person name="Labutti K."/>
            <person name="Salamov A."/>
            <person name="Andreopoulos B."/>
            <person name="Baker S."/>
            <person name="Barry K."/>
            <person name="Bills G."/>
            <person name="Bluhm B."/>
            <person name="Cannon C."/>
            <person name="Castanera R."/>
            <person name="Culley D."/>
            <person name="Daum C."/>
            <person name="Ezra D."/>
            <person name="Gonzalez J."/>
            <person name="Henrissat B."/>
            <person name="Kuo A."/>
            <person name="Liang C."/>
            <person name="Lipzen A."/>
            <person name="Lutzoni F."/>
            <person name="Magnuson J."/>
            <person name="Mondo S."/>
            <person name="Nolan M."/>
            <person name="Ohm R."/>
            <person name="Pangilinan J."/>
            <person name="Park H.-J."/>
            <person name="Ramirez L."/>
            <person name="Alfaro M."/>
            <person name="Sun H."/>
            <person name="Tritt A."/>
            <person name="Yoshinaga Y."/>
            <person name="Zwiers L.-H."/>
            <person name="Turgeon B."/>
            <person name="Goodwin S."/>
            <person name="Spatafora J."/>
            <person name="Crous P."/>
            <person name="Grigoriev I."/>
        </authorList>
    </citation>
    <scope>NUCLEOTIDE SEQUENCE</scope>
    <source>
        <strain evidence="2">Tuck. ex Michener</strain>
    </source>
</reference>
<protein>
    <submittedName>
        <fullName evidence="2">Uncharacterized protein</fullName>
    </submittedName>
</protein>
<sequence>MPTCSLPSHAVEIDHRGSFEMYSLLSSRQRHRTQGCEIRHRAECYLLSPITLFTVIQFLSVLSLITLRTVARLAIG</sequence>
<keyword evidence="3" id="KW-1185">Reference proteome</keyword>
<feature type="transmembrane region" description="Helical" evidence="1">
    <location>
        <begin position="50"/>
        <end position="71"/>
    </location>
</feature>
<evidence type="ECO:0000313" key="2">
    <source>
        <dbReference type="EMBL" id="KAF2228940.1"/>
    </source>
</evidence>
<keyword evidence="1" id="KW-0472">Membrane</keyword>
<evidence type="ECO:0000313" key="3">
    <source>
        <dbReference type="Proteomes" id="UP000800092"/>
    </source>
</evidence>
<gene>
    <name evidence="2" type="ORF">EV356DRAFT_497014</name>
</gene>
<accession>A0A6A6GTW2</accession>
<dbReference type="Proteomes" id="UP000800092">
    <property type="component" value="Unassembled WGS sequence"/>
</dbReference>
<keyword evidence="1" id="KW-0812">Transmembrane</keyword>
<keyword evidence="1" id="KW-1133">Transmembrane helix</keyword>
<evidence type="ECO:0000256" key="1">
    <source>
        <dbReference type="SAM" id="Phobius"/>
    </source>
</evidence>
<dbReference type="AlphaFoldDB" id="A0A6A6GTW2"/>
<dbReference type="EMBL" id="ML991883">
    <property type="protein sequence ID" value="KAF2228940.1"/>
    <property type="molecule type" value="Genomic_DNA"/>
</dbReference>
<proteinExistence type="predicted"/>